<dbReference type="PANTHER" id="PTHR42923">
    <property type="entry name" value="PROTOPORPHYRINOGEN OXIDASE"/>
    <property type="match status" value="1"/>
</dbReference>
<dbReference type="RefSeq" id="WP_248352599.1">
    <property type="nucleotide sequence ID" value="NZ_AP025591.1"/>
</dbReference>
<protein>
    <submittedName>
        <fullName evidence="2">FAD-dependent oxidoreductase</fullName>
    </submittedName>
</protein>
<dbReference type="InterPro" id="IPR002937">
    <property type="entry name" value="Amino_oxidase"/>
</dbReference>
<keyword evidence="3" id="KW-1185">Reference proteome</keyword>
<dbReference type="Gene3D" id="3.90.660.20">
    <property type="entry name" value="Protoporphyrinogen oxidase, mitochondrial, domain 2"/>
    <property type="match status" value="1"/>
</dbReference>
<organism evidence="2 3">
    <name type="scientific">Anaeromyxobacter oryzae</name>
    <dbReference type="NCBI Taxonomy" id="2918170"/>
    <lineage>
        <taxon>Bacteria</taxon>
        <taxon>Pseudomonadati</taxon>
        <taxon>Myxococcota</taxon>
        <taxon>Myxococcia</taxon>
        <taxon>Myxococcales</taxon>
        <taxon>Cystobacterineae</taxon>
        <taxon>Anaeromyxobacteraceae</taxon>
        <taxon>Anaeromyxobacter</taxon>
    </lineage>
</organism>
<dbReference type="InterPro" id="IPR050464">
    <property type="entry name" value="Zeta_carotene_desat/Oxidored"/>
</dbReference>
<gene>
    <name evidence="2" type="ORF">AMOR_32300</name>
</gene>
<dbReference type="Gene3D" id="3.50.50.60">
    <property type="entry name" value="FAD/NAD(P)-binding domain"/>
    <property type="match status" value="2"/>
</dbReference>
<name>A0ABM7WXJ3_9BACT</name>
<sequence length="404" mass="43971">MATADVIVVGGGISGLAFAWKAGQAGKKVRVLERDARIGGCLHSHRRPDGYWFEMGAHSVYNSYGAFLDIAVGAGVAGKIIQRGPARGRFGLLRDGDYRWLTPPKVLLQLNWLEAALSFPAGIFRKKDGETVYSYYSKLVGRRNYDRVISPFFAAVPSQKADGFPLEGPGSLFKKRPRREEFVKSFGFDGGLQLVCDAAARSQGVEVETGAAATRVSRAGGEYAVTTADGRTLTAPVVAVAAPPDQASALLRDDFHELSTAVSRVGTVQVESVGVVLPRERCWMPECAFLVPVDDLFFSAVTRDPFPDPRFRAFAFHFKAAVPRADRLRRVSEVLRIPEAELGELVERRTLLPSPALGHGEIVAEIDRCLAGGKLALTGNYFAGLAIEDCVLRSNDEWRRVNSS</sequence>
<dbReference type="EMBL" id="AP025591">
    <property type="protein sequence ID" value="BDG04234.1"/>
    <property type="molecule type" value="Genomic_DNA"/>
</dbReference>
<dbReference type="Proteomes" id="UP001162891">
    <property type="component" value="Chromosome"/>
</dbReference>
<feature type="domain" description="Amine oxidase" evidence="1">
    <location>
        <begin position="13"/>
        <end position="280"/>
    </location>
</feature>
<evidence type="ECO:0000313" key="3">
    <source>
        <dbReference type="Proteomes" id="UP001162891"/>
    </source>
</evidence>
<dbReference type="InterPro" id="IPR036188">
    <property type="entry name" value="FAD/NAD-bd_sf"/>
</dbReference>
<proteinExistence type="predicted"/>
<accession>A0ABM7WXJ3</accession>
<dbReference type="Gene3D" id="1.10.3110.10">
    <property type="entry name" value="protoporphyrinogen ix oxidase, domain 3"/>
    <property type="match status" value="1"/>
</dbReference>
<reference evidence="3" key="1">
    <citation type="journal article" date="2022" name="Int. J. Syst. Evol. Microbiol.">
        <title>Anaeromyxobacter oryzae sp. nov., Anaeromyxobacter diazotrophicus sp. nov. and Anaeromyxobacter paludicola sp. nov., isolated from paddy soils.</title>
        <authorList>
            <person name="Itoh H."/>
            <person name="Xu Z."/>
            <person name="Mise K."/>
            <person name="Masuda Y."/>
            <person name="Ushijima N."/>
            <person name="Hayakawa C."/>
            <person name="Shiratori Y."/>
            <person name="Senoo K."/>
        </authorList>
    </citation>
    <scope>NUCLEOTIDE SEQUENCE [LARGE SCALE GENOMIC DNA]</scope>
    <source>
        <strain evidence="3">Red232</strain>
    </source>
</reference>
<dbReference type="SUPFAM" id="SSF51905">
    <property type="entry name" value="FAD/NAD(P)-binding domain"/>
    <property type="match status" value="1"/>
</dbReference>
<dbReference type="Pfam" id="PF01593">
    <property type="entry name" value="Amino_oxidase"/>
    <property type="match status" value="1"/>
</dbReference>
<evidence type="ECO:0000313" key="2">
    <source>
        <dbReference type="EMBL" id="BDG04234.1"/>
    </source>
</evidence>
<evidence type="ECO:0000259" key="1">
    <source>
        <dbReference type="Pfam" id="PF01593"/>
    </source>
</evidence>